<accession>A0ABV4Q5M0</accession>
<dbReference type="EMBL" id="JAXCEI010000002">
    <property type="protein sequence ID" value="MFA1538371.1"/>
    <property type="molecule type" value="Genomic_DNA"/>
</dbReference>
<proteinExistence type="predicted"/>
<dbReference type="PROSITE" id="PS51318">
    <property type="entry name" value="TAT"/>
    <property type="match status" value="1"/>
</dbReference>
<dbReference type="Proteomes" id="UP001569963">
    <property type="component" value="Unassembled WGS sequence"/>
</dbReference>
<reference evidence="1 2" key="1">
    <citation type="submission" date="2023-11" db="EMBL/GenBank/DDBJ databases">
        <title>Actinomadura monticuli sp. nov., isolated from volcanic ash.</title>
        <authorList>
            <person name="Lee S.D."/>
            <person name="Yang H."/>
            <person name="Kim I.S."/>
        </authorList>
    </citation>
    <scope>NUCLEOTIDE SEQUENCE [LARGE SCALE GENOMIC DNA]</scope>
    <source>
        <strain evidence="1 2">DLS-62</strain>
    </source>
</reference>
<evidence type="ECO:0008006" key="3">
    <source>
        <dbReference type="Google" id="ProtNLM"/>
    </source>
</evidence>
<sequence length="172" mass="17585">MGEGMGRRELFGRGGRLVPAVGAAALLPAALAPDAAAADTETRVRIPLPGTWAVTVTITDLPDFPPEPGLFAFGADGLLTGTGGASKIVGFGTWTATGAATFAVDYRHYVISDDGKVTGTVRVKQAGTLLSPDKLTMTGEAAQVDNDGNVIVTLHASSKGERYGFGPADLGR</sequence>
<comment type="caution">
    <text evidence="1">The sequence shown here is derived from an EMBL/GenBank/DDBJ whole genome shotgun (WGS) entry which is preliminary data.</text>
</comment>
<dbReference type="InterPro" id="IPR006311">
    <property type="entry name" value="TAT_signal"/>
</dbReference>
<evidence type="ECO:0000313" key="2">
    <source>
        <dbReference type="Proteomes" id="UP001569963"/>
    </source>
</evidence>
<dbReference type="RefSeq" id="WP_371947722.1">
    <property type="nucleotide sequence ID" value="NZ_JAXCEI010000002.1"/>
</dbReference>
<protein>
    <recommendedName>
        <fullName evidence="3">Htaa domain-containing protein</fullName>
    </recommendedName>
</protein>
<evidence type="ECO:0000313" key="1">
    <source>
        <dbReference type="EMBL" id="MFA1538371.1"/>
    </source>
</evidence>
<organism evidence="1 2">
    <name type="scientific">Actinomadura monticuli</name>
    <dbReference type="NCBI Taxonomy" id="3097367"/>
    <lineage>
        <taxon>Bacteria</taxon>
        <taxon>Bacillati</taxon>
        <taxon>Actinomycetota</taxon>
        <taxon>Actinomycetes</taxon>
        <taxon>Streptosporangiales</taxon>
        <taxon>Thermomonosporaceae</taxon>
        <taxon>Actinomadura</taxon>
    </lineage>
</organism>
<keyword evidence="2" id="KW-1185">Reference proteome</keyword>
<name>A0ABV4Q5M0_9ACTN</name>
<gene>
    <name evidence="1" type="ORF">SM611_05460</name>
</gene>